<comment type="caution">
    <text evidence="1">The sequence shown here is derived from an EMBL/GenBank/DDBJ whole genome shotgun (WGS) entry which is preliminary data.</text>
</comment>
<accession>A0A8S3ZM57</accession>
<name>A0A8S3ZM57_9EUPU</name>
<dbReference type="PANTHER" id="PTHR21615:SF2">
    <property type="entry name" value="CYCLIN N-TERMINAL DOMAIN-CONTAINING PROTEIN 1"/>
    <property type="match status" value="1"/>
</dbReference>
<dbReference type="PANTHER" id="PTHR21615">
    <property type="entry name" value="CYCLIN N-TERMINAL DOMAIN-CONTAINING PROTEIN 1"/>
    <property type="match status" value="1"/>
</dbReference>
<dbReference type="SUPFAM" id="SSF47954">
    <property type="entry name" value="Cyclin-like"/>
    <property type="match status" value="1"/>
</dbReference>
<evidence type="ECO:0000313" key="1">
    <source>
        <dbReference type="EMBL" id="CAG5127741.1"/>
    </source>
</evidence>
<sequence length="325" mass="36479">MPVNKTSCQQEGIFGTPSEPLFNNDGNGASAEVLQDWLVNMAVTNSQNITAASVTQNIFIQGSWSECVFLMCDRFELPCQAKFAALDIFDRFMLKHILDLYAHVQNSKSNSKRTDWECILGRVKNQAFLRILSCCQIASKLNSHYEVITVKRARRCLLDAGYSYSCESILQSEMRVLKTLAFKVSRTSSLDFIEILLEILGHNTRGEDLHIKVYHNTAVKILTLISLHLHEVYDRLYLSTAGAGAGALISTEEQRSKLAAVMMDKMLLAVAVVATAVHVVDSTLTQKVIIHLHKISEVPIEDIQDFMKVILVFLREISAIQNKTR</sequence>
<organism evidence="1 2">
    <name type="scientific">Candidula unifasciata</name>
    <dbReference type="NCBI Taxonomy" id="100452"/>
    <lineage>
        <taxon>Eukaryota</taxon>
        <taxon>Metazoa</taxon>
        <taxon>Spiralia</taxon>
        <taxon>Lophotrochozoa</taxon>
        <taxon>Mollusca</taxon>
        <taxon>Gastropoda</taxon>
        <taxon>Heterobranchia</taxon>
        <taxon>Euthyneura</taxon>
        <taxon>Panpulmonata</taxon>
        <taxon>Eupulmonata</taxon>
        <taxon>Stylommatophora</taxon>
        <taxon>Helicina</taxon>
        <taxon>Helicoidea</taxon>
        <taxon>Geomitridae</taxon>
        <taxon>Candidula</taxon>
    </lineage>
</organism>
<gene>
    <name evidence="1" type="ORF">CUNI_LOCUS13299</name>
</gene>
<dbReference type="AlphaFoldDB" id="A0A8S3ZM57"/>
<keyword evidence="2" id="KW-1185">Reference proteome</keyword>
<dbReference type="Proteomes" id="UP000678393">
    <property type="component" value="Unassembled WGS sequence"/>
</dbReference>
<dbReference type="EMBL" id="CAJHNH020002779">
    <property type="protein sequence ID" value="CAG5127741.1"/>
    <property type="molecule type" value="Genomic_DNA"/>
</dbReference>
<dbReference type="GO" id="GO:0007131">
    <property type="term" value="P:reciprocal meiotic recombination"/>
    <property type="evidence" value="ECO:0007669"/>
    <property type="project" value="TreeGrafter"/>
</dbReference>
<evidence type="ECO:0008006" key="3">
    <source>
        <dbReference type="Google" id="ProtNLM"/>
    </source>
</evidence>
<dbReference type="GO" id="GO:0035861">
    <property type="term" value="C:site of double-strand break"/>
    <property type="evidence" value="ECO:0007669"/>
    <property type="project" value="TreeGrafter"/>
</dbReference>
<reference evidence="1" key="1">
    <citation type="submission" date="2021-04" db="EMBL/GenBank/DDBJ databases">
        <authorList>
            <consortium name="Molecular Ecology Group"/>
        </authorList>
    </citation>
    <scope>NUCLEOTIDE SEQUENCE</scope>
</reference>
<dbReference type="OrthoDB" id="9983043at2759"/>
<evidence type="ECO:0000313" key="2">
    <source>
        <dbReference type="Proteomes" id="UP000678393"/>
    </source>
</evidence>
<proteinExistence type="predicted"/>
<dbReference type="Gene3D" id="1.10.472.10">
    <property type="entry name" value="Cyclin-like"/>
    <property type="match status" value="1"/>
</dbReference>
<dbReference type="InterPro" id="IPR036915">
    <property type="entry name" value="Cyclin-like_sf"/>
</dbReference>
<protein>
    <recommendedName>
        <fullName evidence="3">Cyclin N-terminal domain-containing protein 1</fullName>
    </recommendedName>
</protein>
<dbReference type="CDD" id="cd20541">
    <property type="entry name" value="CYCLIN_CNTD1"/>
    <property type="match status" value="1"/>
</dbReference>